<evidence type="ECO:0000313" key="2">
    <source>
        <dbReference type="EMBL" id="ODR43550.1"/>
    </source>
</evidence>
<organism evidence="2 3">
    <name type="scientific">Eisenbergiella tayi</name>
    <dbReference type="NCBI Taxonomy" id="1432052"/>
    <lineage>
        <taxon>Bacteria</taxon>
        <taxon>Bacillati</taxon>
        <taxon>Bacillota</taxon>
        <taxon>Clostridia</taxon>
        <taxon>Lachnospirales</taxon>
        <taxon>Lachnospiraceae</taxon>
        <taxon>Eisenbergiella</taxon>
    </lineage>
</organism>
<dbReference type="Proteomes" id="UP000094271">
    <property type="component" value="Unassembled WGS sequence"/>
</dbReference>
<dbReference type="AlphaFoldDB" id="A0A1E3U8L6"/>
<name>A0A1E3U8L6_9FIRM</name>
<gene>
    <name evidence="2" type="ORF">BEI59_30420</name>
</gene>
<comment type="caution">
    <text evidence="2">The sequence shown here is derived from an EMBL/GenBank/DDBJ whole genome shotgun (WGS) entry which is preliminary data.</text>
</comment>
<evidence type="ECO:0000259" key="1">
    <source>
        <dbReference type="Pfam" id="PF13154"/>
    </source>
</evidence>
<reference evidence="2 3" key="1">
    <citation type="submission" date="2016-08" db="EMBL/GenBank/DDBJ databases">
        <authorList>
            <person name="Seilhamer J.J."/>
        </authorList>
    </citation>
    <scope>NUCLEOTIDE SEQUENCE [LARGE SCALE GENOMIC DNA]</scope>
    <source>
        <strain evidence="2 3">NML150140-1</strain>
    </source>
</reference>
<proteinExistence type="predicted"/>
<dbReference type="OrthoDB" id="9802530at2"/>
<protein>
    <recommendedName>
        <fullName evidence="1">DUF3991 domain-containing protein</fullName>
    </recommendedName>
</protein>
<feature type="domain" description="DUF3991" evidence="1">
    <location>
        <begin position="121"/>
        <end position="203"/>
    </location>
</feature>
<dbReference type="RefSeq" id="WP_069432238.1">
    <property type="nucleotide sequence ID" value="NZ_MEHA01000034.1"/>
</dbReference>
<dbReference type="Gene3D" id="3.40.1360.10">
    <property type="match status" value="1"/>
</dbReference>
<dbReference type="Pfam" id="PF13155">
    <property type="entry name" value="Toprim_2"/>
    <property type="match status" value="1"/>
</dbReference>
<dbReference type="EMBL" id="MEHA01000034">
    <property type="protein sequence ID" value="ODR43550.1"/>
    <property type="molecule type" value="Genomic_DNA"/>
</dbReference>
<dbReference type="InterPro" id="IPR025054">
    <property type="entry name" value="DUF3991"/>
</dbReference>
<accession>A0A1E3U8L6</accession>
<dbReference type="Pfam" id="PF13154">
    <property type="entry name" value="DUF3991"/>
    <property type="match status" value="1"/>
</dbReference>
<sequence length="484" mass="54775">MPYIYFTDEQKLRANSVDLERYLLQNGEELIRSGPEKRLKSDKSITIRGSEWFDHAQAVKTGGGPVAFVMYHYGLSYPEAMIRLLGGEQGVVYEASPRKKEPEPKEFALPPAGESMRRVYAYLLKQRFISREVLNTFVSQRLIYESCEKSKDNTKEYHNAVFVGFDEHGVPRHAHKRGVYTHGKSYRGNVSGCDPRYSFHWTGSSDRLYVFEAPIDLLSFLTLYPQDWQKHSYVALCGTSEHAMLWMLEQNPQIRKVALCLDHDEAGIEASGQHEDTLRERGIAAAPLRSQYKDWNADLKALHGLPAEPAEEHPQLLAADPICQRIGAAVSSGVAKPEQAEQKLPILLQDYKNHLHQGRFDRAMDAMELAAAMALSSALREFRQMGKVVSPQQGAERLRQSIQPHHNRGSLKNRADEIAMELQRILAQKASAGICGRESKESLAYRWLELAASCAKVPIRYEADQIKQRQKEEQAQRGAGPVME</sequence>
<evidence type="ECO:0000313" key="3">
    <source>
        <dbReference type="Proteomes" id="UP000094271"/>
    </source>
</evidence>